<evidence type="ECO:0000313" key="2">
    <source>
        <dbReference type="EMBL" id="VGK84350.1"/>
    </source>
</evidence>
<keyword evidence="2" id="KW-0808">Transferase</keyword>
<proteinExistence type="predicted"/>
<keyword evidence="2" id="KW-0418">Kinase</keyword>
<sequence length="1665" mass="180099">MTIRFYPSRLPGEPLETHEHGVTSIRSWLVANVEGYEDRDVPPLTVEVEGLLIPPGEWAKCVIRPDSDVRLYPVPFGLEAATIAWIGVGISVAAAAYSLFMMSNIDTGGYTSSTGRSLDLNPAKANTAKLGDAIREVFGRVRIYPDYVVQPVTRFDAADPTKMRVQMLLCLGVGDLIYTNGDIRVGSTPASTLPGFSSTHYPPGADVSGDERSENWVNSTEVGGTSSGTGLDMAQTSPDADDIIADSMTVSGSSVTFTGLDTDDDDDNDENDNALSPSWVAGAVVELKAPANYQITTAAGYSVIASPLLTEIAPVVGMPVTLGFNSVDYDLFIASYTPGQAAVPGTGGSAAKVQASAAPTTYDFSTSSSTFTITWQGVTYPVSLVANYVSMSGLLAAITEGLTGSGLVAQDNGGTVLITESASPFAGGAITSSSLPAAVFGDAPVYTSGTASTGGSPAVTANVTLAYNSATGTAFSGMPEGVQRLSLAHRGNEYRIVSADGTTATVARLVSGAVDESWPGFTARTMIDYEASGLNDTLGWLGPFLVCPENEVVDAFEVNFSFPNGICGFDSKGKKRLRHVEWEIQYRVYGSGSGWVSHQGEYALKNVNGLGFTERITLSSPGLVEVRCRRRNEQGSNNARDSMYWQVLRGRLLTRPSSYPGVSLMAVTVETGGKLAAQSDRRVNVVATRAYDSGTARTISGALLHVGNSLGLEMDVDTINALESAYWTPRGENFDFATGDSISALEMLQKIANAGKSRFLLSDGLATVNREGIKPWTGVITPHEMVEELQSGFTVPSDDDFDGVDVTYINGTTWAEETVKCRTPDNPTPVKIENYKLDGVLNQDHAYQIGMRRLMKYLQQRVTFQTTTELDALCYNTGDRIVLTDDIPGNNTISCLVEAMTTAGGVTTFTVTEPLDWSYENPRALIRYQDGSASGLMVASRVGDFQLSVPHLSEFDDPMKVDLSSATIEPIRLVFCGSTRHVYDAIVEEIAPQSDGTCQVTAKEYLESFYQYDDATYPGDAALIPKKTLSTLSFAQTLVWANAFFGAKNMAELNPPLGTTTPEIFLDNVKRADELVNGPAGTVNDRGGEPLDTWRQMMAKNDEIRQNLIPLSKQYMTLAAAQADIANIPEGSTTYYRSPDDSVLAVEVMNVSGTLQPTGRKMPSQAEIDDINTRIFYGSDEDPFVYKQIDSQGNIIDIIFKNGKSYRIGERENISDGVSEKITAIKTYSQIASIDDYTGGSAIAVTPDGMVWIRGLAIPIQKIYAIKNQSQIAQAIKAIAEIEADGLPQIRRTFYAMDKSGALTTQSLLVSRVTKNTGFTLNSWPQGKVCHDSTGRIYVGYNHASAHGSSDQLCALRYSDDEGKTWSDTIEPIASEGKARGSDWWALGCDSADHLWGIIRSRGTNNAQGVTAHNIYRSTDRGVTWSKIGEIPLTQTISGTQYVPELYHDFLYYNGRMYTGYHFANSSRMGFLSFDISDPLNTITTFDAIADGAYPTTKLVEPTLGIDLVQDGTGYIYGGIRTQDAAYPSKFYFMRPDFSGFTMYNAPENVIYSDVVVKRINGMMVALFIERYNTGTMNLWFGTPSDFYSSSVASFYKMKIGQILNSAIPSGNSTNVGVQGMDVIGNNLMMAWSTEDEAGNSDTFFAVMNVVQSESYMTLNYLESF</sequence>
<name>A0A9Q9QH30_KLEPN</name>
<dbReference type="InterPro" id="IPR055385">
    <property type="entry name" value="GpJ_HDII-ins2"/>
</dbReference>
<evidence type="ECO:0000313" key="3">
    <source>
        <dbReference type="Proteomes" id="UP000376235"/>
    </source>
</evidence>
<dbReference type="InterPro" id="IPR036278">
    <property type="entry name" value="Sialidase_sf"/>
</dbReference>
<dbReference type="Proteomes" id="UP000376235">
    <property type="component" value="Unassembled WGS sequence"/>
</dbReference>
<dbReference type="Gene3D" id="2.120.10.10">
    <property type="match status" value="1"/>
</dbReference>
<dbReference type="SUPFAM" id="SSF50939">
    <property type="entry name" value="Sialidases"/>
    <property type="match status" value="1"/>
</dbReference>
<comment type="caution">
    <text evidence="2">The sequence shown here is derived from an EMBL/GenBank/DDBJ whole genome shotgun (WGS) entry which is preliminary data.</text>
</comment>
<dbReference type="NCBIfam" id="NF040662">
    <property type="entry name" value="attach_TipJ_rel"/>
    <property type="match status" value="1"/>
</dbReference>
<protein>
    <submittedName>
        <fullName evidence="2">Kinase</fullName>
    </submittedName>
</protein>
<dbReference type="GO" id="GO:0016301">
    <property type="term" value="F:kinase activity"/>
    <property type="evidence" value="ECO:0007669"/>
    <property type="project" value="UniProtKB-KW"/>
</dbReference>
<gene>
    <name evidence="2" type="ORF">SAMEA4873632_02234</name>
</gene>
<reference evidence="2 3" key="1">
    <citation type="submission" date="2019-03" db="EMBL/GenBank/DDBJ databases">
        <authorList>
            <consortium name="Pathogen Informatics"/>
        </authorList>
    </citation>
    <scope>NUCLEOTIDE SEQUENCE [LARGE SCALE GENOMIC DNA]</scope>
    <source>
        <strain evidence="2 3">5012STDY7626430</strain>
    </source>
</reference>
<organism evidence="2 3">
    <name type="scientific">Klebsiella pneumoniae</name>
    <dbReference type="NCBI Taxonomy" id="573"/>
    <lineage>
        <taxon>Bacteria</taxon>
        <taxon>Pseudomonadati</taxon>
        <taxon>Pseudomonadota</taxon>
        <taxon>Gammaproteobacteria</taxon>
        <taxon>Enterobacterales</taxon>
        <taxon>Enterobacteriaceae</taxon>
        <taxon>Klebsiella/Raoultella group</taxon>
        <taxon>Klebsiella</taxon>
        <taxon>Klebsiella pneumoniae complex</taxon>
    </lineage>
</organism>
<dbReference type="Pfam" id="PF24801">
    <property type="entry name" value="FNIII-A_GpJ"/>
    <property type="match status" value="1"/>
</dbReference>
<dbReference type="EMBL" id="CAAHCC010000003">
    <property type="protein sequence ID" value="VGK84350.1"/>
    <property type="molecule type" value="Genomic_DNA"/>
</dbReference>
<dbReference type="RefSeq" id="WP_410261129.1">
    <property type="nucleotide sequence ID" value="NZ_CAAHCC010000003.1"/>
</dbReference>
<dbReference type="CDD" id="cd15482">
    <property type="entry name" value="Sialidase_non-viral"/>
    <property type="match status" value="1"/>
</dbReference>
<evidence type="ECO:0000259" key="1">
    <source>
        <dbReference type="Pfam" id="PF24801"/>
    </source>
</evidence>
<feature type="domain" description="Tip attachment protein J HDII-ins2" evidence="1">
    <location>
        <begin position="550"/>
        <end position="649"/>
    </location>
</feature>
<accession>A0A9Q9QH30</accession>